<dbReference type="SUPFAM" id="SSF144232">
    <property type="entry name" value="HIT/MYND zinc finger-like"/>
    <property type="match status" value="1"/>
</dbReference>
<dbReference type="AlphaFoldDB" id="A0A1D1VYS3"/>
<keyword evidence="1" id="KW-0479">Metal-binding</keyword>
<evidence type="ECO:0000256" key="1">
    <source>
        <dbReference type="ARBA" id="ARBA00022723"/>
    </source>
</evidence>
<dbReference type="Proteomes" id="UP000186922">
    <property type="component" value="Unassembled WGS sequence"/>
</dbReference>
<evidence type="ECO:0000313" key="7">
    <source>
        <dbReference type="Proteomes" id="UP000186922"/>
    </source>
</evidence>
<feature type="domain" description="MYND-type" evidence="5">
    <location>
        <begin position="135"/>
        <end position="172"/>
    </location>
</feature>
<evidence type="ECO:0000313" key="6">
    <source>
        <dbReference type="EMBL" id="GAV06557.1"/>
    </source>
</evidence>
<name>A0A1D1VYS3_RAMVA</name>
<protein>
    <recommendedName>
        <fullName evidence="5">MYND-type domain-containing protein</fullName>
    </recommendedName>
</protein>
<dbReference type="PANTHER" id="PTHR12298:SF4">
    <property type="entry name" value="PROGRAMMED CELL DEATH PROTEIN 2"/>
    <property type="match status" value="1"/>
</dbReference>
<gene>
    <name evidence="6" type="primary">RvY_16523-1</name>
    <name evidence="6" type="synonym">RvY_16523.1</name>
    <name evidence="6" type="ORF">RvY_16523</name>
</gene>
<dbReference type="GO" id="GO:0005737">
    <property type="term" value="C:cytoplasm"/>
    <property type="evidence" value="ECO:0007669"/>
    <property type="project" value="InterPro"/>
</dbReference>
<evidence type="ECO:0000256" key="3">
    <source>
        <dbReference type="ARBA" id="ARBA00022833"/>
    </source>
</evidence>
<keyword evidence="3" id="KW-0862">Zinc</keyword>
<dbReference type="OrthoDB" id="443682at2759"/>
<dbReference type="InterPro" id="IPR007320">
    <property type="entry name" value="PDCD2_C"/>
</dbReference>
<sequence>MGEPSTTSGGVELGYAEDSPAWKLHRRYFPSKIGGFPAWLDLHSLPLPSDLQCGSCSQPMSYLLQVYAAHDGDPAGFHRTTFVFVCRKSACMKPGNSPAVRVMRCCLPRNNSFYSSEPPAYDEKLGDPVISHPLCAVCGCLGPNTCSSCKKSFYCSRAHQMLAWKSGHKEECAGIKDDEAVLKGKNMETAAIFSEYELVVEPEELEGKKEEKTEDEKMLEYQKLLMNNAPTLNDTSADELDPFYASAAKDKTFRAFQKRVKQNPEQVLRYDRGGVPLLLSDKHVPGKGVKNVSRCSCGAPRTFEYQIMPQILNYLDQEESLTEGLDFGTILVYTCSRNCHSESIKYQPEFAWVQPVQSEGRGPRVEAAMEED</sequence>
<dbReference type="GO" id="GO:0008270">
    <property type="term" value="F:zinc ion binding"/>
    <property type="evidence" value="ECO:0007669"/>
    <property type="project" value="UniProtKB-KW"/>
</dbReference>
<evidence type="ECO:0000256" key="2">
    <source>
        <dbReference type="ARBA" id="ARBA00022771"/>
    </source>
</evidence>
<keyword evidence="7" id="KW-1185">Reference proteome</keyword>
<evidence type="ECO:0000259" key="5">
    <source>
        <dbReference type="PROSITE" id="PS50865"/>
    </source>
</evidence>
<dbReference type="EMBL" id="BDGG01000013">
    <property type="protein sequence ID" value="GAV06557.1"/>
    <property type="molecule type" value="Genomic_DNA"/>
</dbReference>
<dbReference type="GO" id="GO:0005634">
    <property type="term" value="C:nucleus"/>
    <property type="evidence" value="ECO:0007669"/>
    <property type="project" value="TreeGrafter"/>
</dbReference>
<dbReference type="InterPro" id="IPR002893">
    <property type="entry name" value="Znf_MYND"/>
</dbReference>
<dbReference type="PANTHER" id="PTHR12298">
    <property type="entry name" value="PCDC2 PROGRAMMED CELL DEATH PROTEIN 2 -RELATED"/>
    <property type="match status" value="1"/>
</dbReference>
<dbReference type="PROSITE" id="PS50865">
    <property type="entry name" value="ZF_MYND_2"/>
    <property type="match status" value="1"/>
</dbReference>
<accession>A0A1D1VYS3</accession>
<evidence type="ECO:0000256" key="4">
    <source>
        <dbReference type="PROSITE-ProRule" id="PRU00134"/>
    </source>
</evidence>
<dbReference type="Gene3D" id="6.10.140.2220">
    <property type="match status" value="1"/>
</dbReference>
<organism evidence="6 7">
    <name type="scientific">Ramazzottius varieornatus</name>
    <name type="common">Water bear</name>
    <name type="synonym">Tardigrade</name>
    <dbReference type="NCBI Taxonomy" id="947166"/>
    <lineage>
        <taxon>Eukaryota</taxon>
        <taxon>Metazoa</taxon>
        <taxon>Ecdysozoa</taxon>
        <taxon>Tardigrada</taxon>
        <taxon>Eutardigrada</taxon>
        <taxon>Parachela</taxon>
        <taxon>Hypsibioidea</taxon>
        <taxon>Ramazzottiidae</taxon>
        <taxon>Ramazzottius</taxon>
    </lineage>
</organism>
<proteinExistence type="predicted"/>
<comment type="caution">
    <text evidence="6">The sequence shown here is derived from an EMBL/GenBank/DDBJ whole genome shotgun (WGS) entry which is preliminary data.</text>
</comment>
<keyword evidence="2 4" id="KW-0863">Zinc-finger</keyword>
<dbReference type="STRING" id="947166.A0A1D1VYS3"/>
<dbReference type="Pfam" id="PF04194">
    <property type="entry name" value="PDCD2_C"/>
    <property type="match status" value="1"/>
</dbReference>
<dbReference type="Pfam" id="PF01753">
    <property type="entry name" value="zf-MYND"/>
    <property type="match status" value="1"/>
</dbReference>
<reference evidence="6 7" key="1">
    <citation type="journal article" date="2016" name="Nat. Commun.">
        <title>Extremotolerant tardigrade genome and improved radiotolerance of human cultured cells by tardigrade-unique protein.</title>
        <authorList>
            <person name="Hashimoto T."/>
            <person name="Horikawa D.D."/>
            <person name="Saito Y."/>
            <person name="Kuwahara H."/>
            <person name="Kozuka-Hata H."/>
            <person name="Shin-I T."/>
            <person name="Minakuchi Y."/>
            <person name="Ohishi K."/>
            <person name="Motoyama A."/>
            <person name="Aizu T."/>
            <person name="Enomoto A."/>
            <person name="Kondo K."/>
            <person name="Tanaka S."/>
            <person name="Hara Y."/>
            <person name="Koshikawa S."/>
            <person name="Sagara H."/>
            <person name="Miura T."/>
            <person name="Yokobori S."/>
            <person name="Miyagawa K."/>
            <person name="Suzuki Y."/>
            <person name="Kubo T."/>
            <person name="Oyama M."/>
            <person name="Kohara Y."/>
            <person name="Fujiyama A."/>
            <person name="Arakawa K."/>
            <person name="Katayama T."/>
            <person name="Toyoda A."/>
            <person name="Kunieda T."/>
        </authorList>
    </citation>
    <scope>NUCLEOTIDE SEQUENCE [LARGE SCALE GENOMIC DNA]</scope>
    <source>
        <strain evidence="6 7">YOKOZUNA-1</strain>
    </source>
</reference>